<dbReference type="Gene3D" id="1.10.286.10">
    <property type="match status" value="1"/>
</dbReference>
<evidence type="ECO:0000256" key="2">
    <source>
        <dbReference type="ARBA" id="ARBA00005080"/>
    </source>
</evidence>
<keyword evidence="3 5" id="KW-0554">One-carbon metabolism</keyword>
<dbReference type="RefSeq" id="WP_303301203.1">
    <property type="nucleotide sequence ID" value="NZ_BAABDA010000051.1"/>
</dbReference>
<keyword evidence="5" id="KW-0342">GTP-binding</keyword>
<comment type="caution">
    <text evidence="7">The sequence shown here is derived from an EMBL/GenBank/DDBJ whole genome shotgun (WGS) entry which is preliminary data.</text>
</comment>
<protein>
    <recommendedName>
        <fullName evidence="5">GTP cyclohydrolase 1</fullName>
        <ecNumber evidence="5">3.5.4.16</ecNumber>
    </recommendedName>
    <alternativeName>
        <fullName evidence="5">GTP cyclohydrolase I</fullName>
        <shortName evidence="5">GTP-CH-I</shortName>
    </alternativeName>
</protein>
<name>A0ABT8WLS3_9FLAO</name>
<dbReference type="SUPFAM" id="SSF55620">
    <property type="entry name" value="Tetrahydrobiopterin biosynthesis enzymes-like"/>
    <property type="match status" value="1"/>
</dbReference>
<comment type="catalytic activity">
    <reaction evidence="1 5">
        <text>GTP + H2O = 7,8-dihydroneopterin 3'-triphosphate + formate + H(+)</text>
        <dbReference type="Rhea" id="RHEA:17473"/>
        <dbReference type="ChEBI" id="CHEBI:15377"/>
        <dbReference type="ChEBI" id="CHEBI:15378"/>
        <dbReference type="ChEBI" id="CHEBI:15740"/>
        <dbReference type="ChEBI" id="CHEBI:37565"/>
        <dbReference type="ChEBI" id="CHEBI:58462"/>
        <dbReference type="EC" id="3.5.4.16"/>
    </reaction>
</comment>
<gene>
    <name evidence="5 7" type="primary">folE</name>
    <name evidence="7" type="ORF">Q4Q40_07685</name>
</gene>
<reference evidence="7" key="1">
    <citation type="submission" date="2023-07" db="EMBL/GenBank/DDBJ databases">
        <title>Two novel species in the genus Flavivirga.</title>
        <authorList>
            <person name="Kwon K."/>
        </authorList>
    </citation>
    <scope>NUCLEOTIDE SEQUENCE</scope>
    <source>
        <strain evidence="7">KACC 14158</strain>
    </source>
</reference>
<dbReference type="Pfam" id="PF01227">
    <property type="entry name" value="GTP_cyclohydroI"/>
    <property type="match status" value="1"/>
</dbReference>
<dbReference type="Proteomes" id="UP001176806">
    <property type="component" value="Unassembled WGS sequence"/>
</dbReference>
<dbReference type="InterPro" id="IPR020602">
    <property type="entry name" value="GTP_CycHdrlase_I_dom"/>
</dbReference>
<evidence type="ECO:0000256" key="5">
    <source>
        <dbReference type="HAMAP-Rule" id="MF_00223"/>
    </source>
</evidence>
<dbReference type="PANTHER" id="PTHR11109:SF7">
    <property type="entry name" value="GTP CYCLOHYDROLASE 1"/>
    <property type="match status" value="1"/>
</dbReference>
<feature type="domain" description="GTP cyclohydrolase I" evidence="6">
    <location>
        <begin position="39"/>
        <end position="216"/>
    </location>
</feature>
<keyword evidence="5" id="KW-0862">Zinc</keyword>
<evidence type="ECO:0000313" key="8">
    <source>
        <dbReference type="Proteomes" id="UP001176806"/>
    </source>
</evidence>
<evidence type="ECO:0000256" key="3">
    <source>
        <dbReference type="ARBA" id="ARBA00022563"/>
    </source>
</evidence>
<dbReference type="HAMAP" id="MF_00223">
    <property type="entry name" value="FolE"/>
    <property type="match status" value="1"/>
</dbReference>
<dbReference type="InterPro" id="IPR043134">
    <property type="entry name" value="GTP-CH-I_N"/>
</dbReference>
<comment type="similarity">
    <text evidence="5">Belongs to the GTP cyclohydrolase I family.</text>
</comment>
<keyword evidence="8" id="KW-1185">Reference proteome</keyword>
<dbReference type="Gene3D" id="3.30.1130.10">
    <property type="match status" value="1"/>
</dbReference>
<proteinExistence type="inferred from homology"/>
<evidence type="ECO:0000256" key="1">
    <source>
        <dbReference type="ARBA" id="ARBA00001052"/>
    </source>
</evidence>
<dbReference type="InterPro" id="IPR043133">
    <property type="entry name" value="GTP-CH-I_C/QueF"/>
</dbReference>
<comment type="pathway">
    <text evidence="2 5">Cofactor biosynthesis; 7,8-dihydroneopterin triphosphate biosynthesis; 7,8-dihydroneopterin triphosphate from GTP: step 1/1.</text>
</comment>
<feature type="binding site" evidence="5">
    <location>
        <position position="110"/>
    </location>
    <ligand>
        <name>Zn(2+)</name>
        <dbReference type="ChEBI" id="CHEBI:29105"/>
    </ligand>
</feature>
<dbReference type="EMBL" id="JAUOEL010000002">
    <property type="protein sequence ID" value="MDO5974063.1"/>
    <property type="molecule type" value="Genomic_DNA"/>
</dbReference>
<sequence length="221" mass="25432">MKDKEKIEIEGDNHFSANIETPLRADAFDKSDDEKIKNIQHHFKMIMQEMGLDLTDDSLSGTPYRFAKMYVKELFYGLNLANKPKLSTFENKYDYNKMLVEQNITIDSTCEHHFLPIVGHAHVGYIPTKKVIGLSKINRLVDYYSHRPQVQERLALQILNDLQTVLETKDVIVVINAKHLCVSSRGIKDKNSFTTTLEYGGCFSNKSTRKEFLNIVSQQTL</sequence>
<dbReference type="PANTHER" id="PTHR11109">
    <property type="entry name" value="GTP CYCLOHYDROLASE I"/>
    <property type="match status" value="1"/>
</dbReference>
<keyword evidence="5" id="KW-0479">Metal-binding</keyword>
<organism evidence="7 8">
    <name type="scientific">Flavivirga jejuensis</name>
    <dbReference type="NCBI Taxonomy" id="870487"/>
    <lineage>
        <taxon>Bacteria</taxon>
        <taxon>Pseudomonadati</taxon>
        <taxon>Bacteroidota</taxon>
        <taxon>Flavobacteriia</taxon>
        <taxon>Flavobacteriales</taxon>
        <taxon>Flavobacteriaceae</taxon>
        <taxon>Flavivirga</taxon>
    </lineage>
</organism>
<feature type="binding site" evidence="5">
    <location>
        <position position="181"/>
    </location>
    <ligand>
        <name>Zn(2+)</name>
        <dbReference type="ChEBI" id="CHEBI:29105"/>
    </ligand>
</feature>
<accession>A0ABT8WLS3</accession>
<dbReference type="EC" id="3.5.4.16" evidence="5"/>
<evidence type="ECO:0000259" key="6">
    <source>
        <dbReference type="Pfam" id="PF01227"/>
    </source>
</evidence>
<evidence type="ECO:0000256" key="4">
    <source>
        <dbReference type="ARBA" id="ARBA00022801"/>
    </source>
</evidence>
<keyword evidence="4 5" id="KW-0378">Hydrolase</keyword>
<evidence type="ECO:0000313" key="7">
    <source>
        <dbReference type="EMBL" id="MDO5974063.1"/>
    </source>
</evidence>
<dbReference type="InterPro" id="IPR001474">
    <property type="entry name" value="GTP_CycHdrlase_I"/>
</dbReference>
<dbReference type="NCBIfam" id="NF006826">
    <property type="entry name" value="PRK09347.1-3"/>
    <property type="match status" value="1"/>
</dbReference>
<dbReference type="NCBIfam" id="NF006824">
    <property type="entry name" value="PRK09347.1-1"/>
    <property type="match status" value="1"/>
</dbReference>
<comment type="subunit">
    <text evidence="5">Homopolymer.</text>
</comment>
<dbReference type="NCBIfam" id="TIGR00063">
    <property type="entry name" value="folE"/>
    <property type="match status" value="1"/>
</dbReference>
<feature type="binding site" evidence="5">
    <location>
        <position position="113"/>
    </location>
    <ligand>
        <name>Zn(2+)</name>
        <dbReference type="ChEBI" id="CHEBI:29105"/>
    </ligand>
</feature>
<dbReference type="GO" id="GO:0003934">
    <property type="term" value="F:GTP cyclohydrolase I activity"/>
    <property type="evidence" value="ECO:0007669"/>
    <property type="project" value="UniProtKB-EC"/>
</dbReference>
<keyword evidence="5" id="KW-0547">Nucleotide-binding</keyword>